<dbReference type="Gene3D" id="3.60.10.10">
    <property type="entry name" value="Endonuclease/exonuclease/phosphatase"/>
    <property type="match status" value="1"/>
</dbReference>
<protein>
    <submittedName>
        <fullName evidence="2">Uncharacterized protein</fullName>
    </submittedName>
</protein>
<feature type="compositionally biased region" description="Low complexity" evidence="1">
    <location>
        <begin position="143"/>
        <end position="162"/>
    </location>
</feature>
<evidence type="ECO:0000256" key="1">
    <source>
        <dbReference type="SAM" id="MobiDB-lite"/>
    </source>
</evidence>
<dbReference type="InterPro" id="IPR036691">
    <property type="entry name" value="Endo/exonu/phosph_ase_sf"/>
</dbReference>
<sequence>MNKKVIIDWDTVHVEDLNPLKQCYKCLGFNHLSQVCPSTISLCSHCGGKHEFSECTKRNLPPVCLNCIKDKQPKTDPHGALNSKCPVYQQIRFMQLNTNHSPTAYNDLLMIATNKKIDILIISEPPLYRGIPIHTNKVQTFFSTKSSPSSSTHQHPSHTISPNSPQQQTANIPPAPSSNHPFVYVLP</sequence>
<dbReference type="Proteomes" id="UP000887458">
    <property type="component" value="Unassembled WGS sequence"/>
</dbReference>
<accession>A0ABQ8JSL8</accession>
<evidence type="ECO:0000313" key="2">
    <source>
        <dbReference type="EMBL" id="KAH9425291.1"/>
    </source>
</evidence>
<evidence type="ECO:0000313" key="3">
    <source>
        <dbReference type="Proteomes" id="UP000887458"/>
    </source>
</evidence>
<dbReference type="EMBL" id="NJHN03000019">
    <property type="protein sequence ID" value="KAH9425291.1"/>
    <property type="molecule type" value="Genomic_DNA"/>
</dbReference>
<reference evidence="2 3" key="1">
    <citation type="journal article" date="2018" name="J. Allergy Clin. Immunol.">
        <title>High-quality assembly of Dermatophagoides pteronyssinus genome and transcriptome reveals a wide range of novel allergens.</title>
        <authorList>
            <person name="Liu X.Y."/>
            <person name="Yang K.Y."/>
            <person name="Wang M.Q."/>
            <person name="Kwok J.S."/>
            <person name="Zeng X."/>
            <person name="Yang Z."/>
            <person name="Xiao X.J."/>
            <person name="Lau C.P."/>
            <person name="Li Y."/>
            <person name="Huang Z.M."/>
            <person name="Ba J.G."/>
            <person name="Yim A.K."/>
            <person name="Ouyang C.Y."/>
            <person name="Ngai S.M."/>
            <person name="Chan T.F."/>
            <person name="Leung E.L."/>
            <person name="Liu L."/>
            <person name="Liu Z.G."/>
            <person name="Tsui S.K."/>
        </authorList>
    </citation>
    <scope>NUCLEOTIDE SEQUENCE [LARGE SCALE GENOMIC DNA]</scope>
    <source>
        <strain evidence="2">Derp</strain>
    </source>
</reference>
<name>A0ABQ8JSL8_DERPT</name>
<proteinExistence type="predicted"/>
<gene>
    <name evidence="2" type="ORF">DERP_013483</name>
</gene>
<comment type="caution">
    <text evidence="2">The sequence shown here is derived from an EMBL/GenBank/DDBJ whole genome shotgun (WGS) entry which is preliminary data.</text>
</comment>
<organism evidence="2 3">
    <name type="scientific">Dermatophagoides pteronyssinus</name>
    <name type="common">European house dust mite</name>
    <dbReference type="NCBI Taxonomy" id="6956"/>
    <lineage>
        <taxon>Eukaryota</taxon>
        <taxon>Metazoa</taxon>
        <taxon>Ecdysozoa</taxon>
        <taxon>Arthropoda</taxon>
        <taxon>Chelicerata</taxon>
        <taxon>Arachnida</taxon>
        <taxon>Acari</taxon>
        <taxon>Acariformes</taxon>
        <taxon>Sarcoptiformes</taxon>
        <taxon>Astigmata</taxon>
        <taxon>Psoroptidia</taxon>
        <taxon>Analgoidea</taxon>
        <taxon>Pyroglyphidae</taxon>
        <taxon>Dermatophagoidinae</taxon>
        <taxon>Dermatophagoides</taxon>
    </lineage>
</organism>
<reference evidence="2 3" key="2">
    <citation type="journal article" date="2022" name="Mol. Biol. Evol.">
        <title>Comparative Genomics Reveals Insights into the Divergent Evolution of Astigmatic Mites and Household Pest Adaptations.</title>
        <authorList>
            <person name="Xiong Q."/>
            <person name="Wan A.T."/>
            <person name="Liu X."/>
            <person name="Fung C.S."/>
            <person name="Xiao X."/>
            <person name="Malainual N."/>
            <person name="Hou J."/>
            <person name="Wang L."/>
            <person name="Wang M."/>
            <person name="Yang K.Y."/>
            <person name="Cui Y."/>
            <person name="Leung E.L."/>
            <person name="Nong W."/>
            <person name="Shin S.K."/>
            <person name="Au S.W."/>
            <person name="Jeong K.Y."/>
            <person name="Chew F.T."/>
            <person name="Hui J.H."/>
            <person name="Leung T.F."/>
            <person name="Tungtrongchitr A."/>
            <person name="Zhong N."/>
            <person name="Liu Z."/>
            <person name="Tsui S.K."/>
        </authorList>
    </citation>
    <scope>NUCLEOTIDE SEQUENCE [LARGE SCALE GENOMIC DNA]</scope>
    <source>
        <strain evidence="2">Derp</strain>
    </source>
</reference>
<feature type="region of interest" description="Disordered" evidence="1">
    <location>
        <begin position="142"/>
        <end position="178"/>
    </location>
</feature>
<keyword evidence="3" id="KW-1185">Reference proteome</keyword>